<keyword evidence="1" id="KW-0677">Repeat</keyword>
<evidence type="ECO:0000259" key="3">
    <source>
        <dbReference type="PROSITE" id="PS50222"/>
    </source>
</evidence>
<reference evidence="5" key="1">
    <citation type="journal article" date="2019" name="Nat. Commun.">
        <title>The genome of broomcorn millet.</title>
        <authorList>
            <person name="Zou C."/>
            <person name="Miki D."/>
            <person name="Li D."/>
            <person name="Tang Q."/>
            <person name="Xiao L."/>
            <person name="Rajput S."/>
            <person name="Deng P."/>
            <person name="Jia W."/>
            <person name="Huang R."/>
            <person name="Zhang M."/>
            <person name="Sun Y."/>
            <person name="Hu J."/>
            <person name="Fu X."/>
            <person name="Schnable P.S."/>
            <person name="Li F."/>
            <person name="Zhang H."/>
            <person name="Feng B."/>
            <person name="Zhu X."/>
            <person name="Liu R."/>
            <person name="Schnable J.C."/>
            <person name="Zhu J.-K."/>
            <person name="Zhang H."/>
        </authorList>
    </citation>
    <scope>NUCLEOTIDE SEQUENCE [LARGE SCALE GENOMIC DNA]</scope>
</reference>
<dbReference type="FunFam" id="1.10.238.10:FF:000143">
    <property type="entry name" value="probable calcium-binding protein CML13"/>
    <property type="match status" value="1"/>
</dbReference>
<dbReference type="OrthoDB" id="26525at2759"/>
<keyword evidence="5" id="KW-1185">Reference proteome</keyword>
<dbReference type="PANTHER" id="PTHR23048:SF0">
    <property type="entry name" value="CALMODULIN LIKE 3"/>
    <property type="match status" value="1"/>
</dbReference>
<dbReference type="SUPFAM" id="SSF47473">
    <property type="entry name" value="EF-hand"/>
    <property type="match status" value="1"/>
</dbReference>
<gene>
    <name evidence="4" type="ORF">C2845_PM14G01230</name>
</gene>
<dbReference type="CDD" id="cd00051">
    <property type="entry name" value="EFh"/>
    <property type="match status" value="1"/>
</dbReference>
<organism evidence="4 5">
    <name type="scientific">Panicum miliaceum</name>
    <name type="common">Proso millet</name>
    <name type="synonym">Broomcorn millet</name>
    <dbReference type="NCBI Taxonomy" id="4540"/>
    <lineage>
        <taxon>Eukaryota</taxon>
        <taxon>Viridiplantae</taxon>
        <taxon>Streptophyta</taxon>
        <taxon>Embryophyta</taxon>
        <taxon>Tracheophyta</taxon>
        <taxon>Spermatophyta</taxon>
        <taxon>Magnoliopsida</taxon>
        <taxon>Liliopsida</taxon>
        <taxon>Poales</taxon>
        <taxon>Poaceae</taxon>
        <taxon>PACMAD clade</taxon>
        <taxon>Panicoideae</taxon>
        <taxon>Panicodae</taxon>
        <taxon>Paniceae</taxon>
        <taxon>Panicinae</taxon>
        <taxon>Panicum</taxon>
        <taxon>Panicum sect. Panicum</taxon>
    </lineage>
</organism>
<dbReference type="GO" id="GO:0005509">
    <property type="term" value="F:calcium ion binding"/>
    <property type="evidence" value="ECO:0007669"/>
    <property type="project" value="InterPro"/>
</dbReference>
<dbReference type="AlphaFoldDB" id="A0A3L6PKE4"/>
<proteinExistence type="predicted"/>
<dbReference type="Pfam" id="PF13405">
    <property type="entry name" value="EF-hand_6"/>
    <property type="match status" value="1"/>
</dbReference>
<keyword evidence="2" id="KW-0106">Calcium</keyword>
<sequence length="107" mass="11775">MGGKDLTEDQIASMREAFSLFDTDGDGRIAPSELGVLMRSLGGNPTQAQLRDIAAQEKLTAPFCFISSIDIPDEWIETPSGRRLEAICSFTDLTLYNVNLLMEKTAF</sequence>
<dbReference type="PROSITE" id="PS50222">
    <property type="entry name" value="EF_HAND_2"/>
    <property type="match status" value="1"/>
</dbReference>
<dbReference type="PANTHER" id="PTHR23048">
    <property type="entry name" value="MYOSIN LIGHT CHAIN 1, 3"/>
    <property type="match status" value="1"/>
</dbReference>
<dbReference type="InterPro" id="IPR050230">
    <property type="entry name" value="CALM/Myosin/TropC-like"/>
</dbReference>
<evidence type="ECO:0000313" key="4">
    <source>
        <dbReference type="EMBL" id="RLM60294.1"/>
    </source>
</evidence>
<evidence type="ECO:0000256" key="1">
    <source>
        <dbReference type="ARBA" id="ARBA00022737"/>
    </source>
</evidence>
<dbReference type="STRING" id="4540.A0A3L6PKE4"/>
<evidence type="ECO:0000313" key="5">
    <source>
        <dbReference type="Proteomes" id="UP000275267"/>
    </source>
</evidence>
<feature type="domain" description="EF-hand" evidence="3">
    <location>
        <begin position="9"/>
        <end position="44"/>
    </location>
</feature>
<dbReference type="Proteomes" id="UP000275267">
    <property type="component" value="Unassembled WGS sequence"/>
</dbReference>
<evidence type="ECO:0000256" key="2">
    <source>
        <dbReference type="ARBA" id="ARBA00022837"/>
    </source>
</evidence>
<dbReference type="Gene3D" id="1.10.238.10">
    <property type="entry name" value="EF-hand"/>
    <property type="match status" value="1"/>
</dbReference>
<dbReference type="PROSITE" id="PS00018">
    <property type="entry name" value="EF_HAND_1"/>
    <property type="match status" value="1"/>
</dbReference>
<dbReference type="EMBL" id="PQIB02000016">
    <property type="protein sequence ID" value="RLM60294.1"/>
    <property type="molecule type" value="Genomic_DNA"/>
</dbReference>
<protein>
    <submittedName>
        <fullName evidence="4">Calmodulin</fullName>
    </submittedName>
</protein>
<dbReference type="GO" id="GO:0016460">
    <property type="term" value="C:myosin II complex"/>
    <property type="evidence" value="ECO:0007669"/>
    <property type="project" value="TreeGrafter"/>
</dbReference>
<dbReference type="SMART" id="SM00054">
    <property type="entry name" value="EFh"/>
    <property type="match status" value="1"/>
</dbReference>
<dbReference type="InterPro" id="IPR011992">
    <property type="entry name" value="EF-hand-dom_pair"/>
</dbReference>
<dbReference type="InterPro" id="IPR018247">
    <property type="entry name" value="EF_Hand_1_Ca_BS"/>
</dbReference>
<name>A0A3L6PKE4_PANMI</name>
<dbReference type="InterPro" id="IPR002048">
    <property type="entry name" value="EF_hand_dom"/>
</dbReference>
<accession>A0A3L6PKE4</accession>
<comment type="caution">
    <text evidence="4">The sequence shown here is derived from an EMBL/GenBank/DDBJ whole genome shotgun (WGS) entry which is preliminary data.</text>
</comment>